<feature type="compositionally biased region" description="Basic residues" evidence="1">
    <location>
        <begin position="101"/>
        <end position="111"/>
    </location>
</feature>
<name>A0ABM3EWB5_SALSA</name>
<dbReference type="Proteomes" id="UP001652741">
    <property type="component" value="Chromosome ssa01"/>
</dbReference>
<dbReference type="GeneID" id="106604631"/>
<protein>
    <submittedName>
        <fullName evidence="3">Protein FAM204A isoform X6</fullName>
    </submittedName>
</protein>
<organism evidence="2 3">
    <name type="scientific">Salmo salar</name>
    <name type="common">Atlantic salmon</name>
    <dbReference type="NCBI Taxonomy" id="8030"/>
    <lineage>
        <taxon>Eukaryota</taxon>
        <taxon>Metazoa</taxon>
        <taxon>Chordata</taxon>
        <taxon>Craniata</taxon>
        <taxon>Vertebrata</taxon>
        <taxon>Euteleostomi</taxon>
        <taxon>Actinopterygii</taxon>
        <taxon>Neopterygii</taxon>
        <taxon>Teleostei</taxon>
        <taxon>Protacanthopterygii</taxon>
        <taxon>Salmoniformes</taxon>
        <taxon>Salmonidae</taxon>
        <taxon>Salmoninae</taxon>
        <taxon>Salmo</taxon>
    </lineage>
</organism>
<dbReference type="PANTHER" id="PTHR14386:SF2">
    <property type="entry name" value="PROTEIN FAM204A"/>
    <property type="match status" value="1"/>
</dbReference>
<feature type="region of interest" description="Disordered" evidence="1">
    <location>
        <begin position="64"/>
        <end position="136"/>
    </location>
</feature>
<proteinExistence type="predicted"/>
<accession>A0ABM3EWB5</accession>
<keyword evidence="2" id="KW-1185">Reference proteome</keyword>
<dbReference type="PANTHER" id="PTHR14386">
    <property type="entry name" value="PROTEIN FAM204A"/>
    <property type="match status" value="1"/>
</dbReference>
<feature type="region of interest" description="Disordered" evidence="1">
    <location>
        <begin position="1"/>
        <end position="48"/>
    </location>
</feature>
<feature type="compositionally biased region" description="Basic residues" evidence="1">
    <location>
        <begin position="80"/>
        <end position="90"/>
    </location>
</feature>
<dbReference type="InterPro" id="IPR037690">
    <property type="entry name" value="FAM204A"/>
</dbReference>
<evidence type="ECO:0000256" key="1">
    <source>
        <dbReference type="SAM" id="MobiDB-lite"/>
    </source>
</evidence>
<gene>
    <name evidence="3" type="primary">LOC106604631</name>
</gene>
<dbReference type="RefSeq" id="XP_045575363.1">
    <property type="nucleotide sequence ID" value="XM_045719407.1"/>
</dbReference>
<feature type="compositionally biased region" description="Basic and acidic residues" evidence="1">
    <location>
        <begin position="125"/>
        <end position="136"/>
    </location>
</feature>
<evidence type="ECO:0000313" key="3">
    <source>
        <dbReference type="RefSeq" id="XP_045575363.1"/>
    </source>
</evidence>
<sequence length="221" mass="24469">MYSGLLPKGLTDAEMSSDDEDDQGVANQEIAATNVQRPAVGLSPGLKQNCVTLGDTSYSSIQPFIENDPCLDSLPGIPRRFGKNLKSNRRKKDEINTMKLPQKRQQRKGRYKKDDTSATKNMESNTEREPQAEHERHWDGLTQYFGINDRFQPPACSKPAPKSSLEKSIESAIAEGDFGKAEEMSDRLATRELARNMKDGLDSSLAAIAHSVSVFTSCSEQ</sequence>
<evidence type="ECO:0000313" key="2">
    <source>
        <dbReference type="Proteomes" id="UP001652741"/>
    </source>
</evidence>
<reference evidence="3" key="1">
    <citation type="submission" date="2025-08" db="UniProtKB">
        <authorList>
            <consortium name="RefSeq"/>
        </authorList>
    </citation>
    <scope>IDENTIFICATION</scope>
</reference>